<evidence type="ECO:0000313" key="2">
    <source>
        <dbReference type="Proteomes" id="UP000230447"/>
    </source>
</evidence>
<comment type="caution">
    <text evidence="1">The sequence shown here is derived from an EMBL/GenBank/DDBJ whole genome shotgun (WGS) entry which is preliminary data.</text>
</comment>
<sequence>MKKNLEEIKSERGDTIAIIIRRDYGEEGINFVSEPGNPFQLGVLKHQAGYVVKPHIHNKILKKNKENQEFIFVVSGEVEADLYDNERLIKTITLYEGDALLQTSGGHGFRVKKLSKLIEIKQGPFYGTEKEKTYIG</sequence>
<dbReference type="AlphaFoldDB" id="A0A2G9ZF83"/>
<accession>A0A2G9ZF83</accession>
<reference evidence="1 2" key="1">
    <citation type="submission" date="2017-09" db="EMBL/GenBank/DDBJ databases">
        <title>Depth-based differentiation of microbial function through sediment-hosted aquifers and enrichment of novel symbionts in the deep terrestrial subsurface.</title>
        <authorList>
            <person name="Probst A.J."/>
            <person name="Ladd B."/>
            <person name="Jarett J.K."/>
            <person name="Geller-Mcgrath D.E."/>
            <person name="Sieber C.M."/>
            <person name="Emerson J.B."/>
            <person name="Anantharaman K."/>
            <person name="Thomas B.C."/>
            <person name="Malmstrom R."/>
            <person name="Stieglmeier M."/>
            <person name="Klingl A."/>
            <person name="Woyke T."/>
            <person name="Ryan C.M."/>
            <person name="Banfield J.F."/>
        </authorList>
    </citation>
    <scope>NUCLEOTIDE SEQUENCE [LARGE SCALE GENOMIC DNA]</scope>
    <source>
        <strain evidence="1">CG23_combo_of_CG06-09_8_20_14_all_37_87_8</strain>
    </source>
</reference>
<protein>
    <recommendedName>
        <fullName evidence="3">Cupin 2 conserved barrel domain-containing protein</fullName>
    </recommendedName>
</protein>
<proteinExistence type="predicted"/>
<dbReference type="Proteomes" id="UP000230447">
    <property type="component" value="Unassembled WGS sequence"/>
</dbReference>
<organism evidence="1 2">
    <name type="scientific">bacterium (Candidatus Gribaldobacteria) CG23_combo_of_CG06-09_8_20_14_all_37_87_8</name>
    <dbReference type="NCBI Taxonomy" id="2014278"/>
    <lineage>
        <taxon>Bacteria</taxon>
        <taxon>Candidatus Gribaldobacteria</taxon>
    </lineage>
</organism>
<dbReference type="EMBL" id="PCSB01000029">
    <property type="protein sequence ID" value="PIP31839.1"/>
    <property type="molecule type" value="Genomic_DNA"/>
</dbReference>
<evidence type="ECO:0008006" key="3">
    <source>
        <dbReference type="Google" id="ProtNLM"/>
    </source>
</evidence>
<dbReference type="SUPFAM" id="SSF51182">
    <property type="entry name" value="RmlC-like cupins"/>
    <property type="match status" value="1"/>
</dbReference>
<name>A0A2G9ZF83_9BACT</name>
<dbReference type="InterPro" id="IPR011051">
    <property type="entry name" value="RmlC_Cupin_sf"/>
</dbReference>
<evidence type="ECO:0000313" key="1">
    <source>
        <dbReference type="EMBL" id="PIP31839.1"/>
    </source>
</evidence>
<gene>
    <name evidence="1" type="ORF">COX24_01435</name>
</gene>